<sequence length="434" mass="46619">MRLLTLINLLAVCTLSVLAARLPPTARNNGKSNGLAKGHSKDASWSNWVSTWATMPQLVEPANLPPAPFNGSTGVFVDASIRQTLKVTHGGNPFRLRFTNVFGVNNLDITAVTVARPANGSVGTTSVDSSTLTPVTFSGNTSFSVPNGAQLVSDPINWALPDDGTLSITMYLATGQSGFSITGHPGSRTSSYLLAGNHVNDQDFTNATRTDHWYFISGVEVVAQEQEAAAIAIVGDSLTDGRGSTTNQNDRWPDQFYERLKTAQMPVSVLNQAAGGNRVLADGLGPNALGRIDRDVLAQTQVSWAILFEGVNDIGTAAPNQQAQNATVARLIQGFEQMATRLHAQRKYAYIATITPFGNNSYDDGYFRENSRQQVNSWIRGNTVFDCVLDFDAAVRDPANMTRLLPSFDSGDGLHMNPIGYGAIASAIPLDLFH</sequence>
<organism evidence="1 2">
    <name type="scientific">Naganishia adeliensis</name>
    <dbReference type="NCBI Taxonomy" id="92952"/>
    <lineage>
        <taxon>Eukaryota</taxon>
        <taxon>Fungi</taxon>
        <taxon>Dikarya</taxon>
        <taxon>Basidiomycota</taxon>
        <taxon>Agaricomycotina</taxon>
        <taxon>Tremellomycetes</taxon>
        <taxon>Filobasidiales</taxon>
        <taxon>Filobasidiaceae</taxon>
        <taxon>Naganishia</taxon>
    </lineage>
</organism>
<dbReference type="Proteomes" id="UP001230649">
    <property type="component" value="Unassembled WGS sequence"/>
</dbReference>
<gene>
    <name evidence="1" type="ORF">QFC20_005083</name>
</gene>
<evidence type="ECO:0000313" key="2">
    <source>
        <dbReference type="Proteomes" id="UP001230649"/>
    </source>
</evidence>
<name>A0ACC2VSW6_9TREE</name>
<protein>
    <submittedName>
        <fullName evidence="1">Uncharacterized protein</fullName>
    </submittedName>
</protein>
<proteinExistence type="predicted"/>
<accession>A0ACC2VSW6</accession>
<evidence type="ECO:0000313" key="1">
    <source>
        <dbReference type="EMBL" id="KAJ9102074.1"/>
    </source>
</evidence>
<dbReference type="EMBL" id="JASBWS010000066">
    <property type="protein sequence ID" value="KAJ9102074.1"/>
    <property type="molecule type" value="Genomic_DNA"/>
</dbReference>
<reference evidence="1" key="1">
    <citation type="submission" date="2023-04" db="EMBL/GenBank/DDBJ databases">
        <title>Draft Genome sequencing of Naganishia species isolated from polar environments using Oxford Nanopore Technology.</title>
        <authorList>
            <person name="Leo P."/>
            <person name="Venkateswaran K."/>
        </authorList>
    </citation>
    <scope>NUCLEOTIDE SEQUENCE</scope>
    <source>
        <strain evidence="1">MNA-CCFEE 5262</strain>
    </source>
</reference>
<comment type="caution">
    <text evidence="1">The sequence shown here is derived from an EMBL/GenBank/DDBJ whole genome shotgun (WGS) entry which is preliminary data.</text>
</comment>
<keyword evidence="2" id="KW-1185">Reference proteome</keyword>